<dbReference type="PANTHER" id="PTHR34219:SF4">
    <property type="entry name" value="PEPSY DOMAIN-CONTAINING PROTEIN"/>
    <property type="match status" value="1"/>
</dbReference>
<sequence length="542" mass="60861">MKETFFRSMTWLHTWAGLAVCWLLLLIFFAGSLSYFRHEITLWSKPELHQEVFQSYSQKLLNKQIAQGQNYLAEVAPDANSWIISLPTERKPYLSFAWQDAPLKGERRGKYHEHVVSQNSQQMITEIRDSKGGNFFYRLHFDLHYLPVATARWIVGLATMAMLIALISGVVIHKRIFKDFFSFRRAKGSRSWLDAHNVSAVMALPYHLIITYTGLITLMFMFMPWGALTQYDGDVRAFRADLNPARMQIKPSQVSAELVQAKQLLPQVEQQWGLAPLKQVTINAPGRDNSRISFTLNSAHKVTDSRTMLSFDGVTGQPLFKEDLKTATYQTYDTLMALHTARFADWALRGLFFLCGLMGCAMIATGTLLWAVKIAQKQQKAILAGAKPSMDLKLVNVLNISVICGLPLASAVFLYANRLLSVDLSDRAQREVDSFFITIAVIACIAIWDAVRNQQSLARWRQWLMLTAFAFGALPLLNAVTSGQHLVGNIVAGQWTLAGVDIACLLFALIAGFAAKRVSQAPGLIERSMPAKHTGKMKEVRP</sequence>
<dbReference type="RefSeq" id="WP_088905103.1">
    <property type="nucleotide sequence ID" value="NZ_CP022272.1"/>
</dbReference>
<feature type="transmembrane region" description="Helical" evidence="1">
    <location>
        <begin position="351"/>
        <end position="372"/>
    </location>
</feature>
<protein>
    <submittedName>
        <fullName evidence="2">Peptidase</fullName>
    </submittedName>
</protein>
<proteinExistence type="predicted"/>
<dbReference type="AlphaFoldDB" id="A0AAC9U1F4"/>
<evidence type="ECO:0000313" key="3">
    <source>
        <dbReference type="Proteomes" id="UP000198233"/>
    </source>
</evidence>
<keyword evidence="1" id="KW-1133">Transmembrane helix</keyword>
<keyword evidence="1" id="KW-0472">Membrane</keyword>
<evidence type="ECO:0000313" key="2">
    <source>
        <dbReference type="EMBL" id="ASJ97457.1"/>
    </source>
</evidence>
<feature type="transmembrane region" description="Helical" evidence="1">
    <location>
        <begin position="492"/>
        <end position="515"/>
    </location>
</feature>
<feature type="transmembrane region" description="Helical" evidence="1">
    <location>
        <begin position="12"/>
        <end position="36"/>
    </location>
</feature>
<name>A0AAC9U1F4_9GAMM</name>
<dbReference type="Proteomes" id="UP000198233">
    <property type="component" value="Chromosome"/>
</dbReference>
<reference evidence="2 3" key="1">
    <citation type="submission" date="2017-06" db="EMBL/GenBank/DDBJ databases">
        <title>Complete genome sequence of Shewanella marisflavi EP1 associated with anaerobic 2,4-dinitrotoluene reduction and salt tolerance.</title>
        <authorList>
            <person name="Huang J."/>
        </authorList>
    </citation>
    <scope>NUCLEOTIDE SEQUENCE [LARGE SCALE GENOMIC DNA]</scope>
    <source>
        <strain evidence="2 3">EP1</strain>
    </source>
</reference>
<accession>A0AAC9U1F4</accession>
<feature type="transmembrane region" description="Helical" evidence="1">
    <location>
        <begin position="435"/>
        <end position="451"/>
    </location>
</feature>
<dbReference type="Pfam" id="PF03929">
    <property type="entry name" value="PepSY_TM"/>
    <property type="match status" value="1"/>
</dbReference>
<feature type="transmembrane region" description="Helical" evidence="1">
    <location>
        <begin position="198"/>
        <end position="222"/>
    </location>
</feature>
<dbReference type="KEGG" id="smav:CFF01_13185"/>
<feature type="transmembrane region" description="Helical" evidence="1">
    <location>
        <begin position="463"/>
        <end position="480"/>
    </location>
</feature>
<dbReference type="EMBL" id="CP022272">
    <property type="protein sequence ID" value="ASJ97457.1"/>
    <property type="molecule type" value="Genomic_DNA"/>
</dbReference>
<dbReference type="PANTHER" id="PTHR34219">
    <property type="entry name" value="IRON-REGULATED INNER MEMBRANE PROTEIN-RELATED"/>
    <property type="match status" value="1"/>
</dbReference>
<feature type="transmembrane region" description="Helical" evidence="1">
    <location>
        <begin position="153"/>
        <end position="177"/>
    </location>
</feature>
<keyword evidence="1" id="KW-0812">Transmembrane</keyword>
<feature type="transmembrane region" description="Helical" evidence="1">
    <location>
        <begin position="393"/>
        <end position="415"/>
    </location>
</feature>
<dbReference type="InterPro" id="IPR005625">
    <property type="entry name" value="PepSY-ass_TM"/>
</dbReference>
<evidence type="ECO:0000256" key="1">
    <source>
        <dbReference type="SAM" id="Phobius"/>
    </source>
</evidence>
<organism evidence="2 3">
    <name type="scientific">Shewanella marisflavi</name>
    <dbReference type="NCBI Taxonomy" id="260364"/>
    <lineage>
        <taxon>Bacteria</taxon>
        <taxon>Pseudomonadati</taxon>
        <taxon>Pseudomonadota</taxon>
        <taxon>Gammaproteobacteria</taxon>
        <taxon>Alteromonadales</taxon>
        <taxon>Shewanellaceae</taxon>
        <taxon>Shewanella</taxon>
    </lineage>
</organism>
<gene>
    <name evidence="2" type="ORF">CFF01_13185</name>
</gene>